<reference evidence="1 2" key="1">
    <citation type="journal article" date="2019" name="Genome Biol. Evol.">
        <title>Insights into the evolution of the New World diploid cottons (Gossypium, subgenus Houzingenia) based on genome sequencing.</title>
        <authorList>
            <person name="Grover C.E."/>
            <person name="Arick M.A. 2nd"/>
            <person name="Thrash A."/>
            <person name="Conover J.L."/>
            <person name="Sanders W.S."/>
            <person name="Peterson D.G."/>
            <person name="Frelichowski J.E."/>
            <person name="Scheffler J.A."/>
            <person name="Scheffler B.E."/>
            <person name="Wendel J.F."/>
        </authorList>
    </citation>
    <scope>NUCLEOTIDE SEQUENCE [LARGE SCALE GENOMIC DNA]</scope>
    <source>
        <strain evidence="1">0</strain>
        <tissue evidence="1">Leaf</tissue>
    </source>
</reference>
<dbReference type="InterPro" id="IPR053151">
    <property type="entry name" value="RNase_H-like"/>
</dbReference>
<accession>A0A7J9I7E4</accession>
<gene>
    <name evidence="1" type="ORF">Gohar_001675</name>
</gene>
<dbReference type="EMBL" id="JABFAD010000013">
    <property type="protein sequence ID" value="MBA0817085.1"/>
    <property type="molecule type" value="Genomic_DNA"/>
</dbReference>
<dbReference type="AlphaFoldDB" id="A0A7J9I7E4"/>
<name>A0A7J9I7E4_9ROSI</name>
<protein>
    <recommendedName>
        <fullName evidence="3">RNase H type-1 domain-containing protein</fullName>
    </recommendedName>
</protein>
<dbReference type="OrthoDB" id="991697at2759"/>
<dbReference type="InterPro" id="IPR044730">
    <property type="entry name" value="RNase_H-like_dom_plant"/>
</dbReference>
<keyword evidence="2" id="KW-1185">Reference proteome</keyword>
<comment type="caution">
    <text evidence="1">The sequence shown here is derived from an EMBL/GenBank/DDBJ whole genome shotgun (WGS) entry which is preliminary data.</text>
</comment>
<feature type="non-terminal residue" evidence="1">
    <location>
        <position position="1"/>
    </location>
</feature>
<proteinExistence type="predicted"/>
<dbReference type="PANTHER" id="PTHR47723:SF24">
    <property type="entry name" value="RNASE H TYPE-1 DOMAIN-CONTAINING PROTEIN"/>
    <property type="match status" value="1"/>
</dbReference>
<sequence length="159" mass="18096">ESTTHVVRHCDFAQIVRKLLVPRLKWNAFFNLHVGYWKSYNDFIFNNASRSTHELIASTLAWVKSFGFSGNMEQLVCFSKTEQGWQRPKLRWIKINVDGSVLMSNTKATIEGAVRDSSEVWLVGFEMVTMVSNIFQIEARAVVEGLKLVLVKGLQTGRG</sequence>
<evidence type="ECO:0008006" key="3">
    <source>
        <dbReference type="Google" id="ProtNLM"/>
    </source>
</evidence>
<dbReference type="Proteomes" id="UP000593560">
    <property type="component" value="Unassembled WGS sequence"/>
</dbReference>
<dbReference type="PANTHER" id="PTHR47723">
    <property type="entry name" value="OS05G0353850 PROTEIN"/>
    <property type="match status" value="1"/>
</dbReference>
<evidence type="ECO:0000313" key="1">
    <source>
        <dbReference type="EMBL" id="MBA0817085.1"/>
    </source>
</evidence>
<dbReference type="CDD" id="cd06222">
    <property type="entry name" value="RNase_H_like"/>
    <property type="match status" value="1"/>
</dbReference>
<evidence type="ECO:0000313" key="2">
    <source>
        <dbReference type="Proteomes" id="UP000593560"/>
    </source>
</evidence>
<organism evidence="1 2">
    <name type="scientific">Gossypium harknessii</name>
    <dbReference type="NCBI Taxonomy" id="34285"/>
    <lineage>
        <taxon>Eukaryota</taxon>
        <taxon>Viridiplantae</taxon>
        <taxon>Streptophyta</taxon>
        <taxon>Embryophyta</taxon>
        <taxon>Tracheophyta</taxon>
        <taxon>Spermatophyta</taxon>
        <taxon>Magnoliopsida</taxon>
        <taxon>eudicotyledons</taxon>
        <taxon>Gunneridae</taxon>
        <taxon>Pentapetalae</taxon>
        <taxon>rosids</taxon>
        <taxon>malvids</taxon>
        <taxon>Malvales</taxon>
        <taxon>Malvaceae</taxon>
        <taxon>Malvoideae</taxon>
        <taxon>Gossypium</taxon>
    </lineage>
</organism>